<name>A0AA96EQ97_9VIRU</name>
<dbReference type="Pfam" id="PF08975">
    <property type="entry name" value="2H-phosphodiest"/>
    <property type="match status" value="1"/>
</dbReference>
<protein>
    <submittedName>
        <fullName evidence="2">2H phosphodiest domain containing protein</fullName>
    </submittedName>
</protein>
<dbReference type="SUPFAM" id="SSF55144">
    <property type="entry name" value="LigT-like"/>
    <property type="match status" value="1"/>
</dbReference>
<dbReference type="EMBL" id="OR343189">
    <property type="protein sequence ID" value="WNL50373.1"/>
    <property type="molecule type" value="Genomic_DNA"/>
</dbReference>
<gene>
    <name evidence="2" type="ORF">MarDSR_334</name>
</gene>
<dbReference type="InterPro" id="IPR009097">
    <property type="entry name" value="Cyclic_Pdiesterase"/>
</dbReference>
<evidence type="ECO:0000313" key="2">
    <source>
        <dbReference type="EMBL" id="WNL50373.1"/>
    </source>
</evidence>
<evidence type="ECO:0000259" key="1">
    <source>
        <dbReference type="Pfam" id="PF08975"/>
    </source>
</evidence>
<dbReference type="Gene3D" id="3.90.1140.10">
    <property type="entry name" value="Cyclic phosphodiesterase"/>
    <property type="match status" value="1"/>
</dbReference>
<reference evidence="2" key="1">
    <citation type="submission" date="2023-07" db="EMBL/GenBank/DDBJ databases">
        <authorList>
            <person name="Xia Y."/>
        </authorList>
    </citation>
    <scope>NUCLEOTIDE SEQUENCE</scope>
    <source>
        <strain evidence="2">E</strain>
    </source>
</reference>
<sequence length="206" mass="23930">MRTDSSLAKHNFLSNEMKKISNGVYQPFYGVTVISKVLNRNICSVEEHLWKSSLSSKFSPLPYESYHMTVFDLVVPENAQSDELFESFLRCNTNILKEISRECRKIPPFEALLKNIYWTRGTIGIEVEPLFDAQIRERISKKAGIKNKNYVFHVTLAYRFVDGAPSDEEIQSLAKIIRKVFPEGKMQLEAPDVYKFNSMREFILFK</sequence>
<dbReference type="InterPro" id="IPR015069">
    <property type="entry name" value="2H-PEstase_DUF1868"/>
</dbReference>
<proteinExistence type="predicted"/>
<organism evidence="2">
    <name type="scientific">Marseillevirus sp</name>
    <dbReference type="NCBI Taxonomy" id="2809551"/>
    <lineage>
        <taxon>Viruses</taxon>
        <taxon>Varidnaviria</taxon>
        <taxon>Bamfordvirae</taxon>
        <taxon>Nucleocytoviricota</taxon>
        <taxon>Megaviricetes</taxon>
        <taxon>Pimascovirales</taxon>
        <taxon>Pimascovirales incertae sedis</taxon>
        <taxon>Marseilleviridae</taxon>
        <taxon>Marseillevirus</taxon>
    </lineage>
</organism>
<accession>A0AA96EQ97</accession>
<feature type="domain" description="DUF1868" evidence="1">
    <location>
        <begin position="22"/>
        <end position="91"/>
    </location>
</feature>